<feature type="transmembrane region" description="Helical" evidence="10">
    <location>
        <begin position="119"/>
        <end position="137"/>
    </location>
</feature>
<feature type="transmembrane region" description="Helical" evidence="10">
    <location>
        <begin position="371"/>
        <end position="394"/>
    </location>
</feature>
<keyword evidence="14" id="KW-1185">Reference proteome</keyword>
<dbReference type="InterPro" id="IPR018303">
    <property type="entry name" value="ATPase_P-typ_P_site"/>
</dbReference>
<dbReference type="InterPro" id="IPR044492">
    <property type="entry name" value="P_typ_ATPase_HD_dom"/>
</dbReference>
<evidence type="ECO:0000313" key="14">
    <source>
        <dbReference type="Proteomes" id="UP001239462"/>
    </source>
</evidence>
<evidence type="ECO:0000256" key="10">
    <source>
        <dbReference type="RuleBase" id="RU362081"/>
    </source>
</evidence>
<dbReference type="InterPro" id="IPR008250">
    <property type="entry name" value="ATPase_P-typ_transduc_dom_A_sf"/>
</dbReference>
<dbReference type="PANTHER" id="PTHR43520">
    <property type="entry name" value="ATP7, ISOFORM B"/>
    <property type="match status" value="1"/>
</dbReference>
<dbReference type="InterPro" id="IPR006121">
    <property type="entry name" value="HMA_dom"/>
</dbReference>
<dbReference type="InterPro" id="IPR027256">
    <property type="entry name" value="P-typ_ATPase_IB"/>
</dbReference>
<feature type="transmembrane region" description="Helical" evidence="10">
    <location>
        <begin position="157"/>
        <end position="176"/>
    </location>
</feature>
<evidence type="ECO:0000259" key="12">
    <source>
        <dbReference type="PROSITE" id="PS50846"/>
    </source>
</evidence>
<dbReference type="PROSITE" id="PS00154">
    <property type="entry name" value="ATPASE_E1_E2"/>
    <property type="match status" value="1"/>
</dbReference>
<feature type="transmembrane region" description="Helical" evidence="10">
    <location>
        <begin position="217"/>
        <end position="237"/>
    </location>
</feature>
<evidence type="ECO:0000256" key="8">
    <source>
        <dbReference type="ARBA" id="ARBA00022989"/>
    </source>
</evidence>
<keyword evidence="7" id="KW-1278">Translocase</keyword>
<keyword evidence="10" id="KW-1003">Cell membrane</keyword>
<evidence type="ECO:0000256" key="9">
    <source>
        <dbReference type="ARBA" id="ARBA00023136"/>
    </source>
</evidence>
<dbReference type="InterPro" id="IPR023299">
    <property type="entry name" value="ATPase_P-typ_cyto_dom_N"/>
</dbReference>
<feature type="transmembrane region" description="Helical" evidence="10">
    <location>
        <begin position="188"/>
        <end position="211"/>
    </location>
</feature>
<evidence type="ECO:0000256" key="6">
    <source>
        <dbReference type="ARBA" id="ARBA00022840"/>
    </source>
</evidence>
<dbReference type="PRINTS" id="PR00119">
    <property type="entry name" value="CATATPASE"/>
</dbReference>
<keyword evidence="9 10" id="KW-0472">Membrane</keyword>
<dbReference type="InterPro" id="IPR017969">
    <property type="entry name" value="Heavy-metal-associated_CS"/>
</dbReference>
<feature type="transmembrane region" description="Helical" evidence="10">
    <location>
        <begin position="400"/>
        <end position="424"/>
    </location>
</feature>
<evidence type="ECO:0000256" key="1">
    <source>
        <dbReference type="ARBA" id="ARBA00004127"/>
    </source>
</evidence>
<comment type="caution">
    <text evidence="13">The sequence shown here is derived from an EMBL/GenBank/DDBJ whole genome shotgun (WGS) entry which is preliminary data.</text>
</comment>
<comment type="subcellular location">
    <subcellularLocation>
        <location evidence="10">Cell membrane</location>
    </subcellularLocation>
    <subcellularLocation>
        <location evidence="1">Endomembrane system</location>
        <topology evidence="1">Multi-pass membrane protein</topology>
    </subcellularLocation>
</comment>
<dbReference type="CDD" id="cd00371">
    <property type="entry name" value="HMA"/>
    <property type="match status" value="1"/>
</dbReference>
<dbReference type="PROSITE" id="PS01047">
    <property type="entry name" value="HMA_1"/>
    <property type="match status" value="1"/>
</dbReference>
<dbReference type="Pfam" id="PF00702">
    <property type="entry name" value="Hydrolase"/>
    <property type="match status" value="1"/>
</dbReference>
<evidence type="ECO:0000256" key="11">
    <source>
        <dbReference type="SAM" id="MobiDB-lite"/>
    </source>
</evidence>
<evidence type="ECO:0000256" key="2">
    <source>
        <dbReference type="ARBA" id="ARBA00006024"/>
    </source>
</evidence>
<dbReference type="CDD" id="cd02094">
    <property type="entry name" value="P-type_ATPase_Cu-like"/>
    <property type="match status" value="1"/>
</dbReference>
<keyword evidence="8 10" id="KW-1133">Transmembrane helix</keyword>
<proteinExistence type="inferred from homology"/>
<feature type="compositionally biased region" description="Polar residues" evidence="11">
    <location>
        <begin position="1"/>
        <end position="13"/>
    </location>
</feature>
<dbReference type="NCBIfam" id="TIGR01511">
    <property type="entry name" value="ATPase-IB1_Cu"/>
    <property type="match status" value="1"/>
</dbReference>
<dbReference type="Pfam" id="PF00122">
    <property type="entry name" value="E1-E2_ATPase"/>
    <property type="match status" value="1"/>
</dbReference>
<dbReference type="SUPFAM" id="SSF81665">
    <property type="entry name" value="Calcium ATPase, transmembrane domain M"/>
    <property type="match status" value="1"/>
</dbReference>
<evidence type="ECO:0000313" key="13">
    <source>
        <dbReference type="EMBL" id="MDM4013969.1"/>
    </source>
</evidence>
<name>A0ABT7PCF6_9BACT</name>
<dbReference type="RefSeq" id="WP_149495147.1">
    <property type="nucleotide sequence ID" value="NZ_JASZZN010000001.1"/>
</dbReference>
<evidence type="ECO:0000256" key="3">
    <source>
        <dbReference type="ARBA" id="ARBA00022692"/>
    </source>
</evidence>
<keyword evidence="3 10" id="KW-0812">Transmembrane</keyword>
<dbReference type="Gene3D" id="3.40.50.1000">
    <property type="entry name" value="HAD superfamily/HAD-like"/>
    <property type="match status" value="1"/>
</dbReference>
<keyword evidence="5 10" id="KW-0547">Nucleotide-binding</keyword>
<dbReference type="InterPro" id="IPR059000">
    <property type="entry name" value="ATPase_P-type_domA"/>
</dbReference>
<dbReference type="PANTHER" id="PTHR43520:SF8">
    <property type="entry name" value="P-TYPE CU(+) TRANSPORTER"/>
    <property type="match status" value="1"/>
</dbReference>
<keyword evidence="6 10" id="KW-0067">ATP-binding</keyword>
<dbReference type="NCBIfam" id="TIGR01494">
    <property type="entry name" value="ATPase_P-type"/>
    <property type="match status" value="1"/>
</dbReference>
<dbReference type="PRINTS" id="PR00943">
    <property type="entry name" value="CUATPASE"/>
</dbReference>
<sequence length="777" mass="82359">MPTDSTPPSNAATPISNPPLIDSPSIDSSTAAKERIEFTVGGMTCVNCARSIEKSLTRNAAVESAVVNVAGGSVVVDYQPGETSRDELAEAIRQTGFTVQDDEQSFENDARDSERRARWLMWLGVALTLPLFVLSMGRDFGLWGSWAMAPWVNYLMFALAIPVQFVVGAKFYVGAYRSLRNGVADMDVLVAMSTSVAFAYSVAVMIALTFGSHLLGHHVYFETSATIITLVILGHWIESRARSRTGDAIGALLNLQSKSARVLKNLQEVEVPIDEVVRGDHVIVRPGEKIPVDGTVLSGSSDVDESMITGESVPVAKQAGSDVIGATMNCDGMLTIRASAVGKESTLAKIVRQVNEAQATKAPIQHLADQISAVFVPIVVFVSLLAFCVWFFVVGDPLAAMLRMIAVLIISCPCAMGLATPLAVTVGMGRGAENGVLFKSSGAIQQVGGINHVVLDKTGTVTLGQQFVTDVVPFGDFDASTILRVAASAERGSGHPIAKAIVKKADESQIELSYPDDVQSFTGRGIEAKLDRSQVKVGRLEFAWSSSDAPATDEMSRFEQQAAKIRAEAKTVLGVSVDGKPAGLIAVADQIKPEAADAIRSLRDRGIEVSMLTGDNQETASAVADKVGITDVIAEVLPGEKTDRISRLQAAGHRVAMVGDGINDAPALAKADVGIAIGTGTDVAIEAADVTLLAGDLHGVDRAIKLSRATMRNIKQNLFWAFAYNIALIPIAAGVLAGVDALPLWLRELHPITAALAMVGSDFVIVTNAMRLKRMSL</sequence>
<keyword evidence="4 10" id="KW-0479">Metal-binding</keyword>
<feature type="transmembrane region" description="Helical" evidence="10">
    <location>
        <begin position="718"/>
        <end position="739"/>
    </location>
</feature>
<organism evidence="13 14">
    <name type="scientific">Roseiconus lacunae</name>
    <dbReference type="NCBI Taxonomy" id="2605694"/>
    <lineage>
        <taxon>Bacteria</taxon>
        <taxon>Pseudomonadati</taxon>
        <taxon>Planctomycetota</taxon>
        <taxon>Planctomycetia</taxon>
        <taxon>Pirellulales</taxon>
        <taxon>Pirellulaceae</taxon>
        <taxon>Roseiconus</taxon>
    </lineage>
</organism>
<dbReference type="InterPro" id="IPR036163">
    <property type="entry name" value="HMA_dom_sf"/>
</dbReference>
<dbReference type="SFLD" id="SFLDS00003">
    <property type="entry name" value="Haloacid_Dehalogenase"/>
    <property type="match status" value="1"/>
</dbReference>
<dbReference type="Gene3D" id="2.70.150.10">
    <property type="entry name" value="Calcium-transporting ATPase, cytoplasmic transduction domain A"/>
    <property type="match status" value="1"/>
</dbReference>
<feature type="domain" description="HMA" evidence="12">
    <location>
        <begin position="34"/>
        <end position="100"/>
    </location>
</feature>
<dbReference type="Gene3D" id="3.40.1110.10">
    <property type="entry name" value="Calcium-transporting ATPase, cytoplasmic domain N"/>
    <property type="match status" value="1"/>
</dbReference>
<protein>
    <submittedName>
        <fullName evidence="13">Heavy metal translocating P-type ATPase</fullName>
    </submittedName>
</protein>
<dbReference type="Gene3D" id="3.30.70.100">
    <property type="match status" value="1"/>
</dbReference>
<evidence type="ECO:0000256" key="7">
    <source>
        <dbReference type="ARBA" id="ARBA00022967"/>
    </source>
</evidence>
<feature type="transmembrane region" description="Helical" evidence="10">
    <location>
        <begin position="751"/>
        <end position="770"/>
    </location>
</feature>
<feature type="compositionally biased region" description="Low complexity" evidence="11">
    <location>
        <begin position="14"/>
        <end position="28"/>
    </location>
</feature>
<dbReference type="Proteomes" id="UP001239462">
    <property type="component" value="Unassembled WGS sequence"/>
</dbReference>
<dbReference type="Pfam" id="PF00403">
    <property type="entry name" value="HMA"/>
    <property type="match status" value="1"/>
</dbReference>
<dbReference type="NCBIfam" id="TIGR01525">
    <property type="entry name" value="ATPase-IB_hvy"/>
    <property type="match status" value="1"/>
</dbReference>
<feature type="region of interest" description="Disordered" evidence="11">
    <location>
        <begin position="1"/>
        <end position="28"/>
    </location>
</feature>
<reference evidence="13 14" key="1">
    <citation type="submission" date="2023-06" db="EMBL/GenBank/DDBJ databases">
        <title>Roseiconus lacunae JC819 isolated from Gulf of Mannar region, Tamil Nadu.</title>
        <authorList>
            <person name="Pk S."/>
            <person name="Ch S."/>
            <person name="Ch V.R."/>
        </authorList>
    </citation>
    <scope>NUCLEOTIDE SEQUENCE [LARGE SCALE GENOMIC DNA]</scope>
    <source>
        <strain evidence="13 14">JC819</strain>
    </source>
</reference>
<dbReference type="SUPFAM" id="SSF55008">
    <property type="entry name" value="HMA, heavy metal-associated domain"/>
    <property type="match status" value="1"/>
</dbReference>
<comment type="similarity">
    <text evidence="2 10">Belongs to the cation transport ATPase (P-type) (TC 3.A.3) family. Type IB subfamily.</text>
</comment>
<dbReference type="InterPro" id="IPR023298">
    <property type="entry name" value="ATPase_P-typ_TM_dom_sf"/>
</dbReference>
<dbReference type="SUPFAM" id="SSF81653">
    <property type="entry name" value="Calcium ATPase, transduction domain A"/>
    <property type="match status" value="1"/>
</dbReference>
<dbReference type="EMBL" id="JASZZN010000001">
    <property type="protein sequence ID" value="MDM4013969.1"/>
    <property type="molecule type" value="Genomic_DNA"/>
</dbReference>
<dbReference type="PROSITE" id="PS50846">
    <property type="entry name" value="HMA_2"/>
    <property type="match status" value="1"/>
</dbReference>
<dbReference type="SUPFAM" id="SSF56784">
    <property type="entry name" value="HAD-like"/>
    <property type="match status" value="1"/>
</dbReference>
<gene>
    <name evidence="13" type="ORF">QTN89_00915</name>
</gene>
<accession>A0ABT7PCF6</accession>
<evidence type="ECO:0000256" key="4">
    <source>
        <dbReference type="ARBA" id="ARBA00022723"/>
    </source>
</evidence>
<dbReference type="InterPro" id="IPR001757">
    <property type="entry name" value="P_typ_ATPase"/>
</dbReference>
<evidence type="ECO:0000256" key="5">
    <source>
        <dbReference type="ARBA" id="ARBA00022741"/>
    </source>
</evidence>
<dbReference type="InterPro" id="IPR023214">
    <property type="entry name" value="HAD_sf"/>
</dbReference>
<dbReference type="SFLD" id="SFLDF00027">
    <property type="entry name" value="p-type_atpase"/>
    <property type="match status" value="1"/>
</dbReference>
<dbReference type="SFLD" id="SFLDG00002">
    <property type="entry name" value="C1.7:_P-type_atpase_like"/>
    <property type="match status" value="1"/>
</dbReference>
<dbReference type="InterPro" id="IPR036412">
    <property type="entry name" value="HAD-like_sf"/>
</dbReference>